<evidence type="ECO:0000313" key="4">
    <source>
        <dbReference type="Proteomes" id="UP000214646"/>
    </source>
</evidence>
<keyword evidence="2" id="KW-0472">Membrane</keyword>
<gene>
    <name evidence="3" type="ORF">FRUB_00993</name>
</gene>
<name>A0A225E698_9BACT</name>
<feature type="transmembrane region" description="Helical" evidence="2">
    <location>
        <begin position="245"/>
        <end position="264"/>
    </location>
</feature>
<evidence type="ECO:0000256" key="2">
    <source>
        <dbReference type="SAM" id="Phobius"/>
    </source>
</evidence>
<comment type="caution">
    <text evidence="3">The sequence shown here is derived from an EMBL/GenBank/DDBJ whole genome shotgun (WGS) entry which is preliminary data.</text>
</comment>
<keyword evidence="2" id="KW-1133">Transmembrane helix</keyword>
<dbReference type="Proteomes" id="UP000214646">
    <property type="component" value="Unassembled WGS sequence"/>
</dbReference>
<keyword evidence="4" id="KW-1185">Reference proteome</keyword>
<evidence type="ECO:0000256" key="1">
    <source>
        <dbReference type="SAM" id="MobiDB-lite"/>
    </source>
</evidence>
<feature type="region of interest" description="Disordered" evidence="1">
    <location>
        <begin position="274"/>
        <end position="321"/>
    </location>
</feature>
<protein>
    <submittedName>
        <fullName evidence="3">Uncharacterized protein</fullName>
    </submittedName>
</protein>
<dbReference type="RefSeq" id="WP_143392842.1">
    <property type="nucleotide sequence ID" value="NZ_NIDE01000001.1"/>
</dbReference>
<keyword evidence="2" id="KW-0812">Transmembrane</keyword>
<sequence length="347" mass="38051">MTAPGSTTSSGRVRPAEVLGIPATADESAAKASFLKALQAGDFLPPESQIAAVNAFSRFRGSITPATELFLVDQFRADVDGFAAAYWDLSPGERWARWLDLTTRTPNAMASDRLEQLKDGLDVEATSDENPAVEELARLVRGLYVLHPRARAVARAEWVAERAGAEEWRAAARCCGETHPPIVALDPVLFDQLGYSPSETMAKGDVAAARAMGPNRQGIAAGASRPAARNWLRRRMFDEWTDGKGWTLIVVTVVATLFLMGIFMPPSKRDLIDRNPDAGSYPAPAHDRHPAPALDRSDRPSSMFTPEQIREFEQYNPDGGRPAPSGYNLWRIMTNRPVVPSLREKLE</sequence>
<reference evidence="4" key="1">
    <citation type="submission" date="2017-06" db="EMBL/GenBank/DDBJ databases">
        <title>Genome analysis of Fimbriiglobus ruber SP5, the first member of the order Planctomycetales with confirmed chitinolytic capability.</title>
        <authorList>
            <person name="Ravin N.V."/>
            <person name="Rakitin A.L."/>
            <person name="Ivanova A.A."/>
            <person name="Beletsky A.V."/>
            <person name="Kulichevskaya I.S."/>
            <person name="Mardanov A.V."/>
            <person name="Dedysh S.N."/>
        </authorList>
    </citation>
    <scope>NUCLEOTIDE SEQUENCE [LARGE SCALE GENOMIC DNA]</scope>
    <source>
        <strain evidence="4">SP5</strain>
    </source>
</reference>
<dbReference type="OrthoDB" id="302728at2"/>
<dbReference type="AlphaFoldDB" id="A0A225E698"/>
<organism evidence="3 4">
    <name type="scientific">Fimbriiglobus ruber</name>
    <dbReference type="NCBI Taxonomy" id="1908690"/>
    <lineage>
        <taxon>Bacteria</taxon>
        <taxon>Pseudomonadati</taxon>
        <taxon>Planctomycetota</taxon>
        <taxon>Planctomycetia</taxon>
        <taxon>Gemmatales</taxon>
        <taxon>Gemmataceae</taxon>
        <taxon>Fimbriiglobus</taxon>
    </lineage>
</organism>
<accession>A0A225E698</accession>
<proteinExistence type="predicted"/>
<feature type="compositionally biased region" description="Basic and acidic residues" evidence="1">
    <location>
        <begin position="285"/>
        <end position="299"/>
    </location>
</feature>
<dbReference type="EMBL" id="NIDE01000001">
    <property type="protein sequence ID" value="OWK47294.1"/>
    <property type="molecule type" value="Genomic_DNA"/>
</dbReference>
<evidence type="ECO:0000313" key="3">
    <source>
        <dbReference type="EMBL" id="OWK47294.1"/>
    </source>
</evidence>